<dbReference type="Gene3D" id="3.40.50.10140">
    <property type="entry name" value="Toll/interleukin-1 receptor homology (TIR) domain"/>
    <property type="match status" value="2"/>
</dbReference>
<keyword evidence="10" id="KW-1185">Reference proteome</keyword>
<evidence type="ECO:0000313" key="9">
    <source>
        <dbReference type="EMBL" id="KAH3696181.1"/>
    </source>
</evidence>
<evidence type="ECO:0000313" key="10">
    <source>
        <dbReference type="Proteomes" id="UP000828390"/>
    </source>
</evidence>
<evidence type="ECO:0000256" key="1">
    <source>
        <dbReference type="ARBA" id="ARBA00004370"/>
    </source>
</evidence>
<reference evidence="9" key="1">
    <citation type="journal article" date="2019" name="bioRxiv">
        <title>The Genome of the Zebra Mussel, Dreissena polymorpha: A Resource for Invasive Species Research.</title>
        <authorList>
            <person name="McCartney M.A."/>
            <person name="Auch B."/>
            <person name="Kono T."/>
            <person name="Mallez S."/>
            <person name="Zhang Y."/>
            <person name="Obille A."/>
            <person name="Becker A."/>
            <person name="Abrahante J.E."/>
            <person name="Garbe J."/>
            <person name="Badalamenti J.P."/>
            <person name="Herman A."/>
            <person name="Mangelson H."/>
            <person name="Liachko I."/>
            <person name="Sullivan S."/>
            <person name="Sone E.D."/>
            <person name="Koren S."/>
            <person name="Silverstein K.A.T."/>
            <person name="Beckman K.B."/>
            <person name="Gohl D.M."/>
        </authorList>
    </citation>
    <scope>NUCLEOTIDE SEQUENCE</scope>
    <source>
        <strain evidence="9">Duluth1</strain>
        <tissue evidence="9">Whole animal</tissue>
    </source>
</reference>
<evidence type="ECO:0000256" key="5">
    <source>
        <dbReference type="ARBA" id="ARBA00023136"/>
    </source>
</evidence>
<name>A0A9D3YBN3_DREPO</name>
<comment type="caution">
    <text evidence="9">The sequence shown here is derived from an EMBL/GenBank/DDBJ whole genome shotgun (WGS) entry which is preliminary data.</text>
</comment>
<evidence type="ECO:0000256" key="2">
    <source>
        <dbReference type="ARBA" id="ARBA00022692"/>
    </source>
</evidence>
<keyword evidence="2 6" id="KW-0812">Transmembrane</keyword>
<feature type="signal peptide" evidence="7">
    <location>
        <begin position="1"/>
        <end position="24"/>
    </location>
</feature>
<dbReference type="InterPro" id="IPR000157">
    <property type="entry name" value="TIR_dom"/>
</dbReference>
<accession>A0A9D3YBN3</accession>
<dbReference type="GO" id="GO:0007165">
    <property type="term" value="P:signal transduction"/>
    <property type="evidence" value="ECO:0007669"/>
    <property type="project" value="InterPro"/>
</dbReference>
<evidence type="ECO:0000256" key="6">
    <source>
        <dbReference type="SAM" id="Phobius"/>
    </source>
</evidence>
<evidence type="ECO:0000259" key="8">
    <source>
        <dbReference type="PROSITE" id="PS50104"/>
    </source>
</evidence>
<evidence type="ECO:0000256" key="3">
    <source>
        <dbReference type="ARBA" id="ARBA00022729"/>
    </source>
</evidence>
<proteinExistence type="predicted"/>
<feature type="transmembrane region" description="Helical" evidence="6">
    <location>
        <begin position="420"/>
        <end position="446"/>
    </location>
</feature>
<dbReference type="PROSITE" id="PS00022">
    <property type="entry name" value="EGF_1"/>
    <property type="match status" value="3"/>
</dbReference>
<dbReference type="Proteomes" id="UP000828390">
    <property type="component" value="Unassembled WGS sequence"/>
</dbReference>
<dbReference type="EMBL" id="JAIWYP010000016">
    <property type="protein sequence ID" value="KAH3696181.1"/>
    <property type="molecule type" value="Genomic_DNA"/>
</dbReference>
<gene>
    <name evidence="9" type="ORF">DPMN_083646</name>
</gene>
<sequence length="630" mass="70439">MAMLVKLMVLHMSASVFFHNPAYAKCPFDACSIIPHSCKANQECVTVDDCSMMCTCPSGQCDNVTSTNFITSTQPTEAKVTSTTISGTNCSCVHGTCVNNATTPCVCNHNWFGKTCNVTCNQICGESMLCIGGIENMLCIPDGVNDNHEPKNLSNPDVCSPTYVKRPDSERSCSLIPLSCEFGVCIEMTDTIHCNCDLGATGQLCEQRCCRNCGAHGSCRVVPGSGIEECNCEKNYTGAFCEIPNHIANNSCNCVHGSCNDARTCICNKGWTGATCNISCSDHCGQGSTCAEVFSKVICNPTRKETTSQSQTTSIPRQDACSSDYVLRPVQERECMGIFNCTYGTCVIQGDFMLCQCDIGVSPGYQLCEHKCCKDCGNNGRCYYHPELNEICDCDIKYAGSLCEIYNPPVKYTEVEKVQWWFYLLAILIPIIVMTLFMSLVLMYLWKRRVIVVLKAVRLFQAYEDDDECQCDAFISFRSNTPDEDYVIHTLFPKLTREMGFNVNVHYKDFITGNEITNNIIYAVENSLAQQKVLEHKNKIILILLEDISSFKDTIDPNLKRILDSVTYIEWPGNQSEKVDKFWQRINLSMPKKKKHSSSYMNTVIILTMFILIIFLLITLLFFIITMNNV</sequence>
<protein>
    <recommendedName>
        <fullName evidence="8">TIR domain-containing protein</fullName>
    </recommendedName>
</protein>
<dbReference type="InterPro" id="IPR000742">
    <property type="entry name" value="EGF"/>
</dbReference>
<organism evidence="9 10">
    <name type="scientific">Dreissena polymorpha</name>
    <name type="common">Zebra mussel</name>
    <name type="synonym">Mytilus polymorpha</name>
    <dbReference type="NCBI Taxonomy" id="45954"/>
    <lineage>
        <taxon>Eukaryota</taxon>
        <taxon>Metazoa</taxon>
        <taxon>Spiralia</taxon>
        <taxon>Lophotrochozoa</taxon>
        <taxon>Mollusca</taxon>
        <taxon>Bivalvia</taxon>
        <taxon>Autobranchia</taxon>
        <taxon>Heteroconchia</taxon>
        <taxon>Euheterodonta</taxon>
        <taxon>Imparidentia</taxon>
        <taxon>Neoheterodontei</taxon>
        <taxon>Myida</taxon>
        <taxon>Dreissenoidea</taxon>
        <taxon>Dreissenidae</taxon>
        <taxon>Dreissena</taxon>
    </lineage>
</organism>
<dbReference type="InterPro" id="IPR035897">
    <property type="entry name" value="Toll_tir_struct_dom_sf"/>
</dbReference>
<dbReference type="Gene3D" id="2.10.25.10">
    <property type="entry name" value="Laminin"/>
    <property type="match status" value="1"/>
</dbReference>
<feature type="domain" description="TIR" evidence="8">
    <location>
        <begin position="469"/>
        <end position="590"/>
    </location>
</feature>
<keyword evidence="5 6" id="KW-0472">Membrane</keyword>
<feature type="chain" id="PRO_5039483749" description="TIR domain-containing protein" evidence="7">
    <location>
        <begin position="25"/>
        <end position="630"/>
    </location>
</feature>
<evidence type="ECO:0000256" key="7">
    <source>
        <dbReference type="SAM" id="SignalP"/>
    </source>
</evidence>
<feature type="transmembrane region" description="Helical" evidence="6">
    <location>
        <begin position="600"/>
        <end position="625"/>
    </location>
</feature>
<dbReference type="SMART" id="SM00255">
    <property type="entry name" value="TIR"/>
    <property type="match status" value="1"/>
</dbReference>
<comment type="subcellular location">
    <subcellularLocation>
        <location evidence="1">Membrane</location>
    </subcellularLocation>
</comment>
<dbReference type="SUPFAM" id="SSF52200">
    <property type="entry name" value="Toll/Interleukin receptor TIR domain"/>
    <property type="match status" value="1"/>
</dbReference>
<dbReference type="SMART" id="SM00181">
    <property type="entry name" value="EGF"/>
    <property type="match status" value="5"/>
</dbReference>
<keyword evidence="3 7" id="KW-0732">Signal</keyword>
<dbReference type="PROSITE" id="PS50104">
    <property type="entry name" value="TIR"/>
    <property type="match status" value="1"/>
</dbReference>
<dbReference type="AlphaFoldDB" id="A0A9D3YBN3"/>
<dbReference type="GO" id="GO:0005886">
    <property type="term" value="C:plasma membrane"/>
    <property type="evidence" value="ECO:0007669"/>
    <property type="project" value="TreeGrafter"/>
</dbReference>
<evidence type="ECO:0000256" key="4">
    <source>
        <dbReference type="ARBA" id="ARBA00022989"/>
    </source>
</evidence>
<reference evidence="9" key="2">
    <citation type="submission" date="2020-11" db="EMBL/GenBank/DDBJ databases">
        <authorList>
            <person name="McCartney M.A."/>
            <person name="Auch B."/>
            <person name="Kono T."/>
            <person name="Mallez S."/>
            <person name="Becker A."/>
            <person name="Gohl D.M."/>
            <person name="Silverstein K.A.T."/>
            <person name="Koren S."/>
            <person name="Bechman K.B."/>
            <person name="Herman A."/>
            <person name="Abrahante J.E."/>
            <person name="Garbe J."/>
        </authorList>
    </citation>
    <scope>NUCLEOTIDE SEQUENCE</scope>
    <source>
        <strain evidence="9">Duluth1</strain>
        <tissue evidence="9">Whole animal</tissue>
    </source>
</reference>
<dbReference type="GO" id="GO:0038023">
    <property type="term" value="F:signaling receptor activity"/>
    <property type="evidence" value="ECO:0007669"/>
    <property type="project" value="TreeGrafter"/>
</dbReference>
<dbReference type="PANTHER" id="PTHR24365:SF541">
    <property type="entry name" value="PROTEIN TOLL-RELATED"/>
    <property type="match status" value="1"/>
</dbReference>
<dbReference type="PANTHER" id="PTHR24365">
    <property type="entry name" value="TOLL-LIKE RECEPTOR"/>
    <property type="match status" value="1"/>
</dbReference>
<keyword evidence="4 6" id="KW-1133">Transmembrane helix</keyword>